<evidence type="ECO:0000256" key="9">
    <source>
        <dbReference type="HAMAP-Rule" id="MF_01464"/>
    </source>
</evidence>
<organism evidence="11 12">
    <name type="scientific">Candidatus Andersenbacteria bacterium RIFCSPHIGHO2_12_FULL_45_11b</name>
    <dbReference type="NCBI Taxonomy" id="1797282"/>
    <lineage>
        <taxon>Bacteria</taxon>
        <taxon>Candidatus Anderseniibacteriota</taxon>
    </lineage>
</organism>
<dbReference type="NCBIfam" id="TIGR00966">
    <property type="entry name" value="transloc_SecF"/>
    <property type="match status" value="1"/>
</dbReference>
<sequence>MTISAATIIASTLIIVIIKPNWGIDFIGGSSIEIQANAQDAPKAKELLASKFQLSAQTEGTQDGTIRIKTSLIDDKQHAEIITALREANILRENEISFEQIGPTIGKELRTKSIQAIGVVLVAMIIYLAYTFRSTGGLMAPWKFGVAAIYALIHDLFLVTACFVVFGKIWGAEIDTLFVTAQLAILGYSVNDTIVIFDRLRSEWLALRGKSFLEVIDRALIATMGRSINTMLTTLLSLAAALVFGGASIRWFIVALIIGVLTGVYSSIFVAPPLLYYISKRK</sequence>
<keyword evidence="3 9" id="KW-1003">Cell membrane</keyword>
<dbReference type="PANTHER" id="PTHR30081:SF8">
    <property type="entry name" value="PROTEIN TRANSLOCASE SUBUNIT SECF"/>
    <property type="match status" value="1"/>
</dbReference>
<dbReference type="InterPro" id="IPR005665">
    <property type="entry name" value="SecF_bac"/>
</dbReference>
<dbReference type="GO" id="GO:0015450">
    <property type="term" value="F:protein-transporting ATPase activity"/>
    <property type="evidence" value="ECO:0007669"/>
    <property type="project" value="InterPro"/>
</dbReference>
<keyword evidence="5 9" id="KW-0653">Protein transport</keyword>
<evidence type="ECO:0000259" key="10">
    <source>
        <dbReference type="Pfam" id="PF02355"/>
    </source>
</evidence>
<evidence type="ECO:0000256" key="5">
    <source>
        <dbReference type="ARBA" id="ARBA00022927"/>
    </source>
</evidence>
<feature type="domain" description="Protein export membrane protein SecD/SecF C-terminal" evidence="10">
    <location>
        <begin position="92"/>
        <end position="280"/>
    </location>
</feature>
<dbReference type="GO" id="GO:0005886">
    <property type="term" value="C:plasma membrane"/>
    <property type="evidence" value="ECO:0007669"/>
    <property type="project" value="UniProtKB-SubCell"/>
</dbReference>
<keyword evidence="4 9" id="KW-0812">Transmembrane</keyword>
<evidence type="ECO:0000313" key="11">
    <source>
        <dbReference type="EMBL" id="OGY36573.1"/>
    </source>
</evidence>
<comment type="subunit">
    <text evidence="9">Forms a complex with SecD. Part of the essential Sec protein translocation apparatus which comprises SecA, SecYEG and auxiliary proteins SecDF. Other proteins may also be involved.</text>
</comment>
<evidence type="ECO:0000256" key="2">
    <source>
        <dbReference type="ARBA" id="ARBA00022448"/>
    </source>
</evidence>
<comment type="function">
    <text evidence="9">Part of the Sec protein translocase complex. Interacts with the SecYEG preprotein conducting channel. SecDF uses the proton motive force (PMF) to complete protein translocation after the ATP-dependent function of SecA.</text>
</comment>
<evidence type="ECO:0000256" key="1">
    <source>
        <dbReference type="ARBA" id="ARBA00004651"/>
    </source>
</evidence>
<dbReference type="PANTHER" id="PTHR30081">
    <property type="entry name" value="PROTEIN-EXPORT MEMBRANE PROTEIN SEC"/>
    <property type="match status" value="1"/>
</dbReference>
<keyword evidence="7 9" id="KW-0811">Translocation</keyword>
<gene>
    <name evidence="9" type="primary">secF</name>
    <name evidence="11" type="ORF">A3E36_03205</name>
</gene>
<accession>A0A1G1X996</accession>
<dbReference type="AlphaFoldDB" id="A0A1G1X996"/>
<dbReference type="HAMAP" id="MF_01464_B">
    <property type="entry name" value="SecF_B"/>
    <property type="match status" value="1"/>
</dbReference>
<keyword evidence="6 9" id="KW-1133">Transmembrane helix</keyword>
<feature type="transmembrane region" description="Helical" evidence="9">
    <location>
        <begin position="114"/>
        <end position="132"/>
    </location>
</feature>
<dbReference type="Pfam" id="PF07549">
    <property type="entry name" value="Sec_GG"/>
    <property type="match status" value="1"/>
</dbReference>
<evidence type="ECO:0000256" key="6">
    <source>
        <dbReference type="ARBA" id="ARBA00022989"/>
    </source>
</evidence>
<comment type="similarity">
    <text evidence="9">Belongs to the SecD/SecF family. SecF subfamily.</text>
</comment>
<dbReference type="EMBL" id="MHHS01000032">
    <property type="protein sequence ID" value="OGY36573.1"/>
    <property type="molecule type" value="Genomic_DNA"/>
</dbReference>
<comment type="caution">
    <text evidence="9">Lacks conserved residue(s) required for the propagation of feature annotation.</text>
</comment>
<dbReference type="Gene3D" id="1.20.1640.10">
    <property type="entry name" value="Multidrug efflux transporter AcrB transmembrane domain"/>
    <property type="match status" value="1"/>
</dbReference>
<dbReference type="InterPro" id="IPR022645">
    <property type="entry name" value="SecD/SecF_bac"/>
</dbReference>
<dbReference type="GO" id="GO:0006605">
    <property type="term" value="P:protein targeting"/>
    <property type="evidence" value="ECO:0007669"/>
    <property type="project" value="UniProtKB-UniRule"/>
</dbReference>
<dbReference type="GO" id="GO:0043952">
    <property type="term" value="P:protein transport by the Sec complex"/>
    <property type="evidence" value="ECO:0007669"/>
    <property type="project" value="UniProtKB-UniRule"/>
</dbReference>
<reference evidence="11 12" key="1">
    <citation type="journal article" date="2016" name="Nat. Commun.">
        <title>Thousands of microbial genomes shed light on interconnected biogeochemical processes in an aquifer system.</title>
        <authorList>
            <person name="Anantharaman K."/>
            <person name="Brown C.T."/>
            <person name="Hug L.A."/>
            <person name="Sharon I."/>
            <person name="Castelle C.J."/>
            <person name="Probst A.J."/>
            <person name="Thomas B.C."/>
            <person name="Singh A."/>
            <person name="Wilkins M.J."/>
            <person name="Karaoz U."/>
            <person name="Brodie E.L."/>
            <person name="Williams K.H."/>
            <person name="Hubbard S.S."/>
            <person name="Banfield J.F."/>
        </authorList>
    </citation>
    <scope>NUCLEOTIDE SEQUENCE [LARGE SCALE GENOMIC DNA]</scope>
</reference>
<dbReference type="InterPro" id="IPR022646">
    <property type="entry name" value="SecD/SecF_CS"/>
</dbReference>
<evidence type="ECO:0000256" key="8">
    <source>
        <dbReference type="ARBA" id="ARBA00023136"/>
    </source>
</evidence>
<protein>
    <recommendedName>
        <fullName evidence="9">Protein-export membrane protein SecF</fullName>
    </recommendedName>
</protein>
<evidence type="ECO:0000313" key="12">
    <source>
        <dbReference type="Proteomes" id="UP000177941"/>
    </source>
</evidence>
<keyword evidence="2 9" id="KW-0813">Transport</keyword>
<comment type="subcellular location">
    <subcellularLocation>
        <location evidence="1 9">Cell membrane</location>
        <topology evidence="1 9">Multi-pass membrane protein</topology>
    </subcellularLocation>
</comment>
<dbReference type="InterPro" id="IPR022813">
    <property type="entry name" value="SecD/SecF_arch_bac"/>
</dbReference>
<dbReference type="GO" id="GO:0065002">
    <property type="term" value="P:intracellular protein transmembrane transport"/>
    <property type="evidence" value="ECO:0007669"/>
    <property type="project" value="UniProtKB-UniRule"/>
</dbReference>
<dbReference type="InterPro" id="IPR048634">
    <property type="entry name" value="SecD_SecF_C"/>
</dbReference>
<proteinExistence type="inferred from homology"/>
<evidence type="ECO:0000256" key="3">
    <source>
        <dbReference type="ARBA" id="ARBA00022475"/>
    </source>
</evidence>
<dbReference type="Pfam" id="PF02355">
    <property type="entry name" value="SecD_SecF_C"/>
    <property type="match status" value="1"/>
</dbReference>
<evidence type="ECO:0000256" key="4">
    <source>
        <dbReference type="ARBA" id="ARBA00022692"/>
    </source>
</evidence>
<feature type="transmembrane region" description="Helical" evidence="9">
    <location>
        <begin position="228"/>
        <end position="245"/>
    </location>
</feature>
<comment type="caution">
    <text evidence="11">The sequence shown here is derived from an EMBL/GenBank/DDBJ whole genome shotgun (WGS) entry which is preliminary data.</text>
</comment>
<dbReference type="PRINTS" id="PR01755">
    <property type="entry name" value="SECFTRNLCASE"/>
</dbReference>
<name>A0A1G1X996_9BACT</name>
<feature type="transmembrane region" description="Helical" evidence="9">
    <location>
        <begin position="251"/>
        <end position="278"/>
    </location>
</feature>
<evidence type="ECO:0000256" key="7">
    <source>
        <dbReference type="ARBA" id="ARBA00023010"/>
    </source>
</evidence>
<dbReference type="Proteomes" id="UP000177941">
    <property type="component" value="Unassembled WGS sequence"/>
</dbReference>
<dbReference type="SUPFAM" id="SSF82866">
    <property type="entry name" value="Multidrug efflux transporter AcrB transmembrane domain"/>
    <property type="match status" value="1"/>
</dbReference>
<keyword evidence="8 9" id="KW-0472">Membrane</keyword>
<feature type="transmembrane region" description="Helical" evidence="9">
    <location>
        <begin position="144"/>
        <end position="166"/>
    </location>
</feature>